<dbReference type="OrthoDB" id="9777757at2"/>
<dbReference type="InterPro" id="IPR027417">
    <property type="entry name" value="P-loop_NTPase"/>
</dbReference>
<dbReference type="PANTHER" id="PTHR43384:SF6">
    <property type="entry name" value="SEPTUM SITE-DETERMINING PROTEIN MIND HOMOLOG, CHLOROPLASTIC"/>
    <property type="match status" value="1"/>
</dbReference>
<dbReference type="GO" id="GO:0005524">
    <property type="term" value="F:ATP binding"/>
    <property type="evidence" value="ECO:0007669"/>
    <property type="project" value="UniProtKB-KW"/>
</dbReference>
<evidence type="ECO:0000259" key="3">
    <source>
        <dbReference type="Pfam" id="PF13614"/>
    </source>
</evidence>
<protein>
    <recommendedName>
        <fullName evidence="3">AAA domain-containing protein</fullName>
    </recommendedName>
</protein>
<dbReference type="GO" id="GO:0051782">
    <property type="term" value="P:negative regulation of cell division"/>
    <property type="evidence" value="ECO:0007669"/>
    <property type="project" value="TreeGrafter"/>
</dbReference>
<evidence type="ECO:0000256" key="2">
    <source>
        <dbReference type="ARBA" id="ARBA00022840"/>
    </source>
</evidence>
<comment type="caution">
    <text evidence="4">The sequence shown here is derived from an EMBL/GenBank/DDBJ whole genome shotgun (WGS) entry which is preliminary data.</text>
</comment>
<accession>A0A1A5HUV7</accession>
<dbReference type="RefSeq" id="WP_051401939.1">
    <property type="nucleotide sequence ID" value="NZ_LZTH01000045.1"/>
</dbReference>
<organism evidence="4 5">
    <name type="scientific">Rhizobium loti</name>
    <name type="common">Mesorhizobium loti</name>
    <dbReference type="NCBI Taxonomy" id="381"/>
    <lineage>
        <taxon>Bacteria</taxon>
        <taxon>Pseudomonadati</taxon>
        <taxon>Pseudomonadota</taxon>
        <taxon>Alphaproteobacteria</taxon>
        <taxon>Hyphomicrobiales</taxon>
        <taxon>Phyllobacteriaceae</taxon>
        <taxon>Mesorhizobium</taxon>
    </lineage>
</organism>
<evidence type="ECO:0000313" key="5">
    <source>
        <dbReference type="Proteomes" id="UP000093748"/>
    </source>
</evidence>
<dbReference type="InterPro" id="IPR025669">
    <property type="entry name" value="AAA_dom"/>
</dbReference>
<dbReference type="Proteomes" id="UP000093748">
    <property type="component" value="Unassembled WGS sequence"/>
</dbReference>
<dbReference type="GeneID" id="66684756"/>
<evidence type="ECO:0000256" key="1">
    <source>
        <dbReference type="ARBA" id="ARBA00022741"/>
    </source>
</evidence>
<dbReference type="AlphaFoldDB" id="A0A1A5HUV7"/>
<keyword evidence="2" id="KW-0067">ATP-binding</keyword>
<name>A0A1A5HUV7_RHILI</name>
<dbReference type="NCBIfam" id="NF047398">
    <property type="entry name" value="AAA_KGGVGR"/>
    <property type="match status" value="1"/>
</dbReference>
<dbReference type="GO" id="GO:0016887">
    <property type="term" value="F:ATP hydrolysis activity"/>
    <property type="evidence" value="ECO:0007669"/>
    <property type="project" value="TreeGrafter"/>
</dbReference>
<dbReference type="EMBL" id="LZTJ01000012">
    <property type="protein sequence ID" value="OBP76794.1"/>
    <property type="molecule type" value="Genomic_DNA"/>
</dbReference>
<dbReference type="PANTHER" id="PTHR43384">
    <property type="entry name" value="SEPTUM SITE-DETERMINING PROTEIN MIND HOMOLOG, CHLOROPLASTIC-RELATED"/>
    <property type="match status" value="1"/>
</dbReference>
<dbReference type="Pfam" id="PF13614">
    <property type="entry name" value="AAA_31"/>
    <property type="match status" value="1"/>
</dbReference>
<feature type="domain" description="AAA" evidence="3">
    <location>
        <begin position="125"/>
        <end position="174"/>
    </location>
</feature>
<sequence length="455" mass="49328">MTVRFDESLSTLVDFVVAELGDEAVAKSVFVRDAVGLLSVAIDLELSDERLAELELAVSKSLGGYARTENPVRDKSGPGVKKLFEAGKRRPNIVVEGRSISFVDRRLVGADWLLPPQSADGVPRIVFTSLKGGVGRSTALAVLAAHMSSRGQRVLAIDLDLEAPGIGTMLIQPNALPKYGTLDYLVENGISGIDREFVTQMIGKSFLGSTGAQVSVLPAIGRATIENPRGALSKISRAYLEDVSSSGEVSSQTNQIREMVDRFSATGDYDLILIDGRAGLHETNAAVLLGLGAEILFFGIDEPQTFLGYSLLFSHLADFRGAAYDEWRSRVQFVQAKCSADPAVQRESAVRFSDLFDVLHPPGGHSGRGDALATESLTADDFDLEWAEDDALDMDEVLYEEAAVIKILDDQRYQGFNPIAQRSLLTPDLFGTTFRDLLNWAESLLPALQVDVDDN</sequence>
<dbReference type="GO" id="GO:0005829">
    <property type="term" value="C:cytosol"/>
    <property type="evidence" value="ECO:0007669"/>
    <property type="project" value="TreeGrafter"/>
</dbReference>
<dbReference type="GO" id="GO:0009898">
    <property type="term" value="C:cytoplasmic side of plasma membrane"/>
    <property type="evidence" value="ECO:0007669"/>
    <property type="project" value="TreeGrafter"/>
</dbReference>
<gene>
    <name evidence="4" type="ORF">BAE39_11975</name>
</gene>
<proteinExistence type="predicted"/>
<reference evidence="5" key="1">
    <citation type="submission" date="2016-06" db="EMBL/GenBank/DDBJ databases">
        <title>NZP2037 Pacbio-Illumina hybrid assembly.</title>
        <authorList>
            <person name="Ramsay J.P."/>
        </authorList>
    </citation>
    <scope>NUCLEOTIDE SEQUENCE [LARGE SCALE GENOMIC DNA]</scope>
    <source>
        <strain evidence="5">R7ANS::ICEMlSym2042</strain>
    </source>
</reference>
<dbReference type="Gene3D" id="3.40.50.300">
    <property type="entry name" value="P-loop containing nucleotide triphosphate hydrolases"/>
    <property type="match status" value="1"/>
</dbReference>
<keyword evidence="1" id="KW-0547">Nucleotide-binding</keyword>
<evidence type="ECO:0000313" key="4">
    <source>
        <dbReference type="EMBL" id="OBP76794.1"/>
    </source>
</evidence>
<dbReference type="SUPFAM" id="SSF52540">
    <property type="entry name" value="P-loop containing nucleoside triphosphate hydrolases"/>
    <property type="match status" value="1"/>
</dbReference>
<dbReference type="InterPro" id="IPR050625">
    <property type="entry name" value="ParA/MinD_ATPase"/>
</dbReference>